<protein>
    <submittedName>
        <fullName evidence="2">Uncharacterized protein</fullName>
    </submittedName>
</protein>
<reference evidence="2 3" key="1">
    <citation type="submission" date="2020-08" db="EMBL/GenBank/DDBJ databases">
        <authorList>
            <person name="Onisko P.M."/>
            <person name="Abbud L.A."/>
            <person name="Collins-Miller C."/>
            <person name="Crosslin K."/>
            <person name="Dasari S."/>
            <person name="Friend S.M."/>
            <person name="Gaykema M.A."/>
            <person name="Lambert A.M."/>
            <person name="Moran E.R."/>
            <person name="Watts A.R."/>
            <person name="Zirkle L.M."/>
            <person name="Bauer P.J."/>
            <person name="Temple L."/>
            <person name="Washington J.M."/>
            <person name="Garlena R.A."/>
            <person name="Russell D.A."/>
            <person name="Pope W.H."/>
            <person name="Jacobs-Sera D."/>
            <person name="Hatfull G.F."/>
        </authorList>
    </citation>
    <scope>NUCLEOTIDE SEQUENCE [LARGE SCALE GENOMIC DNA]</scope>
</reference>
<dbReference type="Proteomes" id="UP000593999">
    <property type="component" value="Segment"/>
</dbReference>
<evidence type="ECO:0000256" key="1">
    <source>
        <dbReference type="SAM" id="MobiDB-lite"/>
    </source>
</evidence>
<sequence>MTAPTVSPYQRRILVALNVLGKHIFAGTETPEQRTERRREQRQAAADALPNTRRGRRARAQIANTIARKERTA</sequence>
<accession>A0A7L8ZEB0</accession>
<evidence type="ECO:0000313" key="3">
    <source>
        <dbReference type="Proteomes" id="UP000593999"/>
    </source>
</evidence>
<keyword evidence="3" id="KW-1185">Reference proteome</keyword>
<feature type="compositionally biased region" description="Basic and acidic residues" evidence="1">
    <location>
        <begin position="31"/>
        <end position="42"/>
    </location>
</feature>
<name>A0A7L8ZEB0_9CAUD</name>
<proteinExistence type="predicted"/>
<dbReference type="EMBL" id="MT952845">
    <property type="protein sequence ID" value="QOI66950.1"/>
    <property type="molecule type" value="Genomic_DNA"/>
</dbReference>
<gene>
    <name evidence="2" type="primary">38</name>
    <name evidence="2" type="ORF">SEA_GARDENSTATE_38</name>
</gene>
<evidence type="ECO:0000313" key="2">
    <source>
        <dbReference type="EMBL" id="QOI66950.1"/>
    </source>
</evidence>
<feature type="region of interest" description="Disordered" evidence="1">
    <location>
        <begin position="27"/>
        <end position="73"/>
    </location>
</feature>
<organism evidence="2 3">
    <name type="scientific">Microbacterium phage GardenState</name>
    <dbReference type="NCBI Taxonomy" id="2776841"/>
    <lineage>
        <taxon>Viruses</taxon>
        <taxon>Duplodnaviria</taxon>
        <taxon>Heunggongvirae</taxon>
        <taxon>Uroviricota</taxon>
        <taxon>Caudoviricetes</taxon>
        <taxon>Casidaviridae</taxon>
        <taxon>Gardenstatevirus</taxon>
        <taxon>Gardenstatevirus gardenstate</taxon>
    </lineage>
</organism>